<gene>
    <name evidence="1" type="ORF">OCBIM_22016039mg</name>
</gene>
<sequence length="264" mass="30173">QQEVHPNEVVTLATAFKKSVRKSNSKPNLLKCKKYFNISTSNIQTFNHLNQSSELTASAIKQNISIITIQEHHFHHCNLELKYHDAGNEWTFISTSAWKGPNNFTLGGVGMLLSPHTLRSLNNIEKIHPQIIIVIFSRSSHTIFISCYSLTNFPDEAGVVTFYHELFYHVRQISCHNVLLIGGDMNAHLAKVEYKYSFHETMNQNGKYLHEFISENGLIYLNIRYQKWSGIQGTFTYPNGTKIQLGYISLTKKQKTKKTGQIAP</sequence>
<dbReference type="InterPro" id="IPR036691">
    <property type="entry name" value="Endo/exonu/phosph_ase_sf"/>
</dbReference>
<protein>
    <recommendedName>
        <fullName evidence="2">Endonuclease/exonuclease/phosphatase domain-containing protein</fullName>
    </recommendedName>
</protein>
<dbReference type="SUPFAM" id="SSF56219">
    <property type="entry name" value="DNase I-like"/>
    <property type="match status" value="1"/>
</dbReference>
<evidence type="ECO:0000313" key="1">
    <source>
        <dbReference type="EMBL" id="KOF87821.1"/>
    </source>
</evidence>
<organism evidence="1">
    <name type="scientific">Octopus bimaculoides</name>
    <name type="common">California two-spotted octopus</name>
    <dbReference type="NCBI Taxonomy" id="37653"/>
    <lineage>
        <taxon>Eukaryota</taxon>
        <taxon>Metazoa</taxon>
        <taxon>Spiralia</taxon>
        <taxon>Lophotrochozoa</taxon>
        <taxon>Mollusca</taxon>
        <taxon>Cephalopoda</taxon>
        <taxon>Coleoidea</taxon>
        <taxon>Octopodiformes</taxon>
        <taxon>Octopoda</taxon>
        <taxon>Incirrata</taxon>
        <taxon>Octopodidae</taxon>
        <taxon>Octopus</taxon>
    </lineage>
</organism>
<accession>A0A0L8HEX7</accession>
<reference evidence="1" key="1">
    <citation type="submission" date="2015-07" db="EMBL/GenBank/DDBJ databases">
        <title>MeaNS - Measles Nucleotide Surveillance Program.</title>
        <authorList>
            <person name="Tran T."/>
            <person name="Druce J."/>
        </authorList>
    </citation>
    <scope>NUCLEOTIDE SEQUENCE</scope>
    <source>
        <strain evidence="1">UCB-OBI-ISO-001</strain>
        <tissue evidence="1">Gonad</tissue>
    </source>
</reference>
<evidence type="ECO:0008006" key="2">
    <source>
        <dbReference type="Google" id="ProtNLM"/>
    </source>
</evidence>
<feature type="non-terminal residue" evidence="1">
    <location>
        <position position="1"/>
    </location>
</feature>
<name>A0A0L8HEX7_OCTBM</name>
<dbReference type="AlphaFoldDB" id="A0A0L8HEX7"/>
<dbReference type="Gene3D" id="3.60.10.10">
    <property type="entry name" value="Endonuclease/exonuclease/phosphatase"/>
    <property type="match status" value="1"/>
</dbReference>
<dbReference type="EMBL" id="KQ418312">
    <property type="protein sequence ID" value="KOF87821.1"/>
    <property type="molecule type" value="Genomic_DNA"/>
</dbReference>
<proteinExistence type="predicted"/>